<feature type="domain" description="RRM" evidence="1">
    <location>
        <begin position="22"/>
        <end position="47"/>
    </location>
</feature>
<reference evidence="2 3" key="1">
    <citation type="submission" date="2008-07" db="EMBL/GenBank/DDBJ databases">
        <authorList>
            <person name="El-Sayed N."/>
            <person name="Caler E."/>
            <person name="Inman J."/>
            <person name="Amedeo P."/>
            <person name="Hass B."/>
            <person name="Wortman J."/>
        </authorList>
    </citation>
    <scope>NUCLEOTIDE SEQUENCE [LARGE SCALE GENOMIC DNA]</scope>
    <source>
        <strain evidence="3">ATCC 50983 / TXsc</strain>
    </source>
</reference>
<gene>
    <name evidence="2" type="ORF">Pmar_PMAR022928</name>
</gene>
<dbReference type="InterPro" id="IPR035979">
    <property type="entry name" value="RBD_domain_sf"/>
</dbReference>
<protein>
    <recommendedName>
        <fullName evidence="1">RRM domain-containing protein</fullName>
    </recommendedName>
</protein>
<sequence>MGANAMPGRPIVHGWLGGDGLFAFVEFRTPEEASIALERLNGHQLKSYGALTTTNMLLTILGMHQE</sequence>
<keyword evidence="3" id="KW-1185">Reference proteome</keyword>
<dbReference type="SUPFAM" id="SSF54928">
    <property type="entry name" value="RNA-binding domain, RBD"/>
    <property type="match status" value="1"/>
</dbReference>
<evidence type="ECO:0000313" key="2">
    <source>
        <dbReference type="EMBL" id="EER15606.1"/>
    </source>
</evidence>
<dbReference type="InParanoid" id="C5KIT8"/>
<evidence type="ECO:0000313" key="3">
    <source>
        <dbReference type="Proteomes" id="UP000007800"/>
    </source>
</evidence>
<dbReference type="Pfam" id="PF00076">
    <property type="entry name" value="RRM_1"/>
    <property type="match status" value="1"/>
</dbReference>
<accession>C5KIT8</accession>
<dbReference type="EMBL" id="GG673358">
    <property type="protein sequence ID" value="EER15606.1"/>
    <property type="molecule type" value="Genomic_DNA"/>
</dbReference>
<dbReference type="Gene3D" id="3.30.70.330">
    <property type="match status" value="1"/>
</dbReference>
<dbReference type="GeneID" id="9046425"/>
<dbReference type="AlphaFoldDB" id="C5KIT8"/>
<evidence type="ECO:0000259" key="1">
    <source>
        <dbReference type="Pfam" id="PF00076"/>
    </source>
</evidence>
<dbReference type="OrthoDB" id="10266058at2759"/>
<dbReference type="InterPro" id="IPR012677">
    <property type="entry name" value="Nucleotide-bd_a/b_plait_sf"/>
</dbReference>
<dbReference type="GO" id="GO:0003723">
    <property type="term" value="F:RNA binding"/>
    <property type="evidence" value="ECO:0007669"/>
    <property type="project" value="InterPro"/>
</dbReference>
<name>C5KIT8_PERM5</name>
<dbReference type="InterPro" id="IPR000504">
    <property type="entry name" value="RRM_dom"/>
</dbReference>
<dbReference type="Proteomes" id="UP000007800">
    <property type="component" value="Unassembled WGS sequence"/>
</dbReference>
<proteinExistence type="predicted"/>
<organism evidence="3">
    <name type="scientific">Perkinsus marinus (strain ATCC 50983 / TXsc)</name>
    <dbReference type="NCBI Taxonomy" id="423536"/>
    <lineage>
        <taxon>Eukaryota</taxon>
        <taxon>Sar</taxon>
        <taxon>Alveolata</taxon>
        <taxon>Perkinsozoa</taxon>
        <taxon>Perkinsea</taxon>
        <taxon>Perkinsida</taxon>
        <taxon>Perkinsidae</taxon>
        <taxon>Perkinsus</taxon>
    </lineage>
</organism>
<dbReference type="RefSeq" id="XP_002783810.1">
    <property type="nucleotide sequence ID" value="XM_002783764.1"/>
</dbReference>